<accession>A0A368VWQ3</accession>
<dbReference type="InterPro" id="IPR037883">
    <property type="entry name" value="Knr4/Smi1-like_sf"/>
</dbReference>
<comment type="caution">
    <text evidence="2">The sequence shown here is derived from an EMBL/GenBank/DDBJ whole genome shotgun (WGS) entry which is preliminary data.</text>
</comment>
<feature type="domain" description="Knr4/Smi1-like" evidence="1">
    <location>
        <begin position="29"/>
        <end position="89"/>
    </location>
</feature>
<keyword evidence="3" id="KW-1185">Reference proteome</keyword>
<evidence type="ECO:0000313" key="2">
    <source>
        <dbReference type="EMBL" id="RCW46362.1"/>
    </source>
</evidence>
<dbReference type="Gene3D" id="3.40.1580.10">
    <property type="entry name" value="SMI1/KNR4-like"/>
    <property type="match status" value="1"/>
</dbReference>
<dbReference type="Pfam" id="PF09346">
    <property type="entry name" value="SMI1_KNR4"/>
    <property type="match status" value="1"/>
</dbReference>
<name>A0A368VWQ3_9BACL</name>
<dbReference type="EMBL" id="QPJD01000009">
    <property type="protein sequence ID" value="RCW46362.1"/>
    <property type="molecule type" value="Genomic_DNA"/>
</dbReference>
<evidence type="ECO:0000313" key="3">
    <source>
        <dbReference type="Proteomes" id="UP000252415"/>
    </source>
</evidence>
<dbReference type="InterPro" id="IPR018958">
    <property type="entry name" value="Knr4/Smi1-like_dom"/>
</dbReference>
<evidence type="ECO:0000259" key="1">
    <source>
        <dbReference type="Pfam" id="PF09346"/>
    </source>
</evidence>
<dbReference type="SUPFAM" id="SSF160631">
    <property type="entry name" value="SMI1/KNR4-like"/>
    <property type="match status" value="1"/>
</dbReference>
<sequence length="121" mass="13993">MLFENKDYNCQIVPPNEFTLSNPVIVGEHVEGDISSHWFIVVHDGNGDYISIDLHQKRLGKCYDSFWDRHGVVGECPVIARSFTELLNQLVQNNGERWYWLKEDFESLGDAYDDIDDGSLR</sequence>
<organism evidence="2 3">
    <name type="scientific">Paenibacillus prosopidis</name>
    <dbReference type="NCBI Taxonomy" id="630520"/>
    <lineage>
        <taxon>Bacteria</taxon>
        <taxon>Bacillati</taxon>
        <taxon>Bacillota</taxon>
        <taxon>Bacilli</taxon>
        <taxon>Bacillales</taxon>
        <taxon>Paenibacillaceae</taxon>
        <taxon>Paenibacillus</taxon>
    </lineage>
</organism>
<proteinExistence type="predicted"/>
<gene>
    <name evidence="2" type="ORF">DFP97_1094</name>
</gene>
<dbReference type="AlphaFoldDB" id="A0A368VWQ3"/>
<reference evidence="2 3" key="1">
    <citation type="submission" date="2018-07" db="EMBL/GenBank/DDBJ databases">
        <title>Genomic Encyclopedia of Type Strains, Phase III (KMG-III): the genomes of soil and plant-associated and newly described type strains.</title>
        <authorList>
            <person name="Whitman W."/>
        </authorList>
    </citation>
    <scope>NUCLEOTIDE SEQUENCE [LARGE SCALE GENOMIC DNA]</scope>
    <source>
        <strain evidence="2 3">CECT 7506</strain>
    </source>
</reference>
<protein>
    <submittedName>
        <fullName evidence="2">SMI1/KNR4 family protein SUKH-1</fullName>
    </submittedName>
</protein>
<dbReference type="Proteomes" id="UP000252415">
    <property type="component" value="Unassembled WGS sequence"/>
</dbReference>